<feature type="domain" description="Glycosyl hydrolases family 2 sugar binding" evidence="9">
    <location>
        <begin position="41"/>
        <end position="219"/>
    </location>
</feature>
<evidence type="ECO:0000259" key="8">
    <source>
        <dbReference type="Pfam" id="PF02836"/>
    </source>
</evidence>
<dbReference type="Gene3D" id="2.60.120.260">
    <property type="entry name" value="Galactose-binding domain-like"/>
    <property type="match status" value="1"/>
</dbReference>
<dbReference type="Pfam" id="PF00703">
    <property type="entry name" value="Glyco_hydro_2"/>
    <property type="match status" value="1"/>
</dbReference>
<dbReference type="AlphaFoldDB" id="A0AA35RMY8"/>
<dbReference type="PANTHER" id="PTHR10066:SF67">
    <property type="entry name" value="BETA-GLUCURONIDASE"/>
    <property type="match status" value="1"/>
</dbReference>
<proteinExistence type="inferred from homology"/>
<dbReference type="SUPFAM" id="SSF49303">
    <property type="entry name" value="beta-Galactosidase/glucuronidase domain"/>
    <property type="match status" value="1"/>
</dbReference>
<dbReference type="InterPro" id="IPR006102">
    <property type="entry name" value="Ig-like_GH2"/>
</dbReference>
<dbReference type="FunFam" id="2.60.120.260:FF:000027">
    <property type="entry name" value="Beta-glucuronidase"/>
    <property type="match status" value="1"/>
</dbReference>
<feature type="domain" description="Glycoside hydrolase family 2 immunoglobulin-like beta-sandwich" evidence="7">
    <location>
        <begin position="222"/>
        <end position="337"/>
    </location>
</feature>
<keyword evidence="11" id="KW-1185">Reference proteome</keyword>
<dbReference type="Pfam" id="PF02837">
    <property type="entry name" value="Glyco_hydro_2_N"/>
    <property type="match status" value="1"/>
</dbReference>
<dbReference type="Gene3D" id="3.20.20.80">
    <property type="entry name" value="Glycosidases"/>
    <property type="match status" value="1"/>
</dbReference>
<keyword evidence="6" id="KW-0326">Glycosidase</keyword>
<dbReference type="GO" id="GO:0004566">
    <property type="term" value="F:beta-glucuronidase activity"/>
    <property type="evidence" value="ECO:0007669"/>
    <property type="project" value="UniProtKB-EC"/>
</dbReference>
<dbReference type="PANTHER" id="PTHR10066">
    <property type="entry name" value="BETA-GLUCURONIDASE"/>
    <property type="match status" value="1"/>
</dbReference>
<keyword evidence="5" id="KW-0378">Hydrolase</keyword>
<protein>
    <recommendedName>
        <fullName evidence="4">Beta-glucuronidase</fullName>
        <ecNumber evidence="3">3.2.1.31</ecNumber>
    </recommendedName>
</protein>
<sequence length="662" mass="74856">MLLRSVAMLGLLIFRLIAAVVCLGTARGLLYPRESESREVKVLDGLWQFRADFSPSRDEGFVNQWYSQPLATTGEVMPMPVPSSWNDITQNASIKEYIGWVWYEREAWVPALWTGLEIVLRFESAHYNAIAWVNGVEVVSHSGGHLPFQANITDLVKMGAPNRITVAINNTLTPHTLPPGTLTHGGPPELPEGFVSLNYQFDFYNYAGLHRPVKLYTTPLSVHVDDVTLVTSLLANGSVDLSYTVDVFVSDSGPVELQIILREKEGGSAVSASLQLPGCQKSPCVLTGNGQLLVNNPRLWWPWTMEPNDPGYLYQLEMVATTSAKVSDYYRMPVGLRTVSLGTPQLNINGKPFYFHGVDKHEDADIRGKGLDYPLMVKDMNLFRWLGVNAFRTSHYPYAEEFMDLAAEYGIAVIDESPAVGLQGQNFVNETLQHHLEVMHELIQRDKNRANVIMWSLANEPASNDPRSKDYFESVAKWTRILDSTRPITFVTDQHPGDDYAAQYMDTIGVNYYSGWYTYPGYPDAIPYTLSTWLEEWNKSFGKPFFMSEYGAGAVSGMHMDPPTLYTEDYQSAVLTNTWTVFDKYRQSFLMGELLWNFQDFESYEKSDRVNGNKKGVMTRQRQPKAAARLLRQRYLSLAQGYDTHTCPNGLLDYSQKIVYVN</sequence>
<dbReference type="InterPro" id="IPR006104">
    <property type="entry name" value="Glyco_hydro_2_N"/>
</dbReference>
<dbReference type="InterPro" id="IPR013783">
    <property type="entry name" value="Ig-like_fold"/>
</dbReference>
<dbReference type="FunFam" id="3.20.20.80:FF:000080">
    <property type="entry name" value="Beta-glucuronidase UidA"/>
    <property type="match status" value="1"/>
</dbReference>
<evidence type="ECO:0000313" key="11">
    <source>
        <dbReference type="Proteomes" id="UP001174909"/>
    </source>
</evidence>
<dbReference type="InterPro" id="IPR036156">
    <property type="entry name" value="Beta-gal/glucu_dom_sf"/>
</dbReference>
<accession>A0AA35RMY8</accession>
<evidence type="ECO:0000256" key="5">
    <source>
        <dbReference type="ARBA" id="ARBA00022801"/>
    </source>
</evidence>
<dbReference type="SUPFAM" id="SSF49785">
    <property type="entry name" value="Galactose-binding domain-like"/>
    <property type="match status" value="1"/>
</dbReference>
<dbReference type="GO" id="GO:0005615">
    <property type="term" value="C:extracellular space"/>
    <property type="evidence" value="ECO:0007669"/>
    <property type="project" value="TreeGrafter"/>
</dbReference>
<dbReference type="GO" id="GO:0030246">
    <property type="term" value="F:carbohydrate binding"/>
    <property type="evidence" value="ECO:0007669"/>
    <property type="project" value="TreeGrafter"/>
</dbReference>
<name>A0AA35RMY8_GEOBA</name>
<dbReference type="InterPro" id="IPR017853">
    <property type="entry name" value="GH"/>
</dbReference>
<comment type="caution">
    <text evidence="10">The sequence shown here is derived from an EMBL/GenBank/DDBJ whole genome shotgun (WGS) entry which is preliminary data.</text>
</comment>
<evidence type="ECO:0000259" key="9">
    <source>
        <dbReference type="Pfam" id="PF02837"/>
    </source>
</evidence>
<feature type="domain" description="Glycoside hydrolase family 2 catalytic" evidence="8">
    <location>
        <begin position="344"/>
        <end position="637"/>
    </location>
</feature>
<dbReference type="InterPro" id="IPR008979">
    <property type="entry name" value="Galactose-bd-like_sf"/>
</dbReference>
<evidence type="ECO:0000256" key="2">
    <source>
        <dbReference type="ARBA" id="ARBA00007401"/>
    </source>
</evidence>
<evidence type="ECO:0000256" key="4">
    <source>
        <dbReference type="ARBA" id="ARBA00016205"/>
    </source>
</evidence>
<gene>
    <name evidence="10" type="ORF">GBAR_LOCUS9048</name>
</gene>
<dbReference type="PRINTS" id="PR00132">
    <property type="entry name" value="GLHYDRLASE2"/>
</dbReference>
<organism evidence="10 11">
    <name type="scientific">Geodia barretti</name>
    <name type="common">Barrett's horny sponge</name>
    <dbReference type="NCBI Taxonomy" id="519541"/>
    <lineage>
        <taxon>Eukaryota</taxon>
        <taxon>Metazoa</taxon>
        <taxon>Porifera</taxon>
        <taxon>Demospongiae</taxon>
        <taxon>Heteroscleromorpha</taxon>
        <taxon>Tetractinellida</taxon>
        <taxon>Astrophorina</taxon>
        <taxon>Geodiidae</taxon>
        <taxon>Geodia</taxon>
    </lineage>
</organism>
<evidence type="ECO:0000313" key="10">
    <source>
        <dbReference type="EMBL" id="CAI8014503.1"/>
    </source>
</evidence>
<dbReference type="NCBIfam" id="NF007538">
    <property type="entry name" value="PRK10150.1"/>
    <property type="match status" value="1"/>
</dbReference>
<dbReference type="Gene3D" id="2.60.40.10">
    <property type="entry name" value="Immunoglobulins"/>
    <property type="match status" value="1"/>
</dbReference>
<evidence type="ECO:0000256" key="6">
    <source>
        <dbReference type="ARBA" id="ARBA00023295"/>
    </source>
</evidence>
<dbReference type="SUPFAM" id="SSF51445">
    <property type="entry name" value="(Trans)glycosidases"/>
    <property type="match status" value="1"/>
</dbReference>
<evidence type="ECO:0000256" key="1">
    <source>
        <dbReference type="ARBA" id="ARBA00003025"/>
    </source>
</evidence>
<evidence type="ECO:0000256" key="3">
    <source>
        <dbReference type="ARBA" id="ARBA00012761"/>
    </source>
</evidence>
<dbReference type="GO" id="GO:0019391">
    <property type="term" value="P:glucuronoside catabolic process"/>
    <property type="evidence" value="ECO:0007669"/>
    <property type="project" value="TreeGrafter"/>
</dbReference>
<evidence type="ECO:0000259" key="7">
    <source>
        <dbReference type="Pfam" id="PF00703"/>
    </source>
</evidence>
<comment type="similarity">
    <text evidence="2">Belongs to the glycosyl hydrolase 2 family.</text>
</comment>
<dbReference type="EMBL" id="CASHTH010001368">
    <property type="protein sequence ID" value="CAI8014503.1"/>
    <property type="molecule type" value="Genomic_DNA"/>
</dbReference>
<dbReference type="InterPro" id="IPR006101">
    <property type="entry name" value="Glyco_hydro_2"/>
</dbReference>
<dbReference type="InterPro" id="IPR006103">
    <property type="entry name" value="Glyco_hydro_2_cat"/>
</dbReference>
<dbReference type="GO" id="GO:0005975">
    <property type="term" value="P:carbohydrate metabolic process"/>
    <property type="evidence" value="ECO:0007669"/>
    <property type="project" value="InterPro"/>
</dbReference>
<dbReference type="EC" id="3.2.1.31" evidence="3"/>
<comment type="function">
    <text evidence="1">Plays an important role in the degradation of dermatan and keratan sulfates.</text>
</comment>
<dbReference type="Proteomes" id="UP001174909">
    <property type="component" value="Unassembled WGS sequence"/>
</dbReference>
<reference evidence="10" key="1">
    <citation type="submission" date="2023-03" db="EMBL/GenBank/DDBJ databases">
        <authorList>
            <person name="Steffen K."/>
            <person name="Cardenas P."/>
        </authorList>
    </citation>
    <scope>NUCLEOTIDE SEQUENCE</scope>
</reference>
<dbReference type="Pfam" id="PF02836">
    <property type="entry name" value="Glyco_hydro_2_C"/>
    <property type="match status" value="1"/>
</dbReference>